<dbReference type="EMBL" id="BAABQU010000078">
    <property type="protein sequence ID" value="GAA5441768.1"/>
    <property type="molecule type" value="Genomic_DNA"/>
</dbReference>
<dbReference type="RefSeq" id="WP_345447613.1">
    <property type="nucleotide sequence ID" value="NZ_BAABQU010000078.1"/>
</dbReference>
<protein>
    <submittedName>
        <fullName evidence="1">Uncharacterized protein</fullName>
    </submittedName>
</protein>
<gene>
    <name evidence="1" type="ORF">Dcae01_03309</name>
</gene>
<comment type="caution">
    <text evidence="1">The sequence shown here is derived from an EMBL/GenBank/DDBJ whole genome shotgun (WGS) entry which is preliminary data.</text>
</comment>
<reference evidence="1 2" key="1">
    <citation type="submission" date="2024-02" db="EMBL/GenBank/DDBJ databases">
        <title>Deinococcus caeni NBRC 101312.</title>
        <authorList>
            <person name="Ichikawa N."/>
            <person name="Katano-Makiyama Y."/>
            <person name="Hidaka K."/>
        </authorList>
    </citation>
    <scope>NUCLEOTIDE SEQUENCE [LARGE SCALE GENOMIC DNA]</scope>
    <source>
        <strain evidence="1 2">NBRC 101312</strain>
    </source>
</reference>
<evidence type="ECO:0000313" key="1">
    <source>
        <dbReference type="EMBL" id="GAA5441768.1"/>
    </source>
</evidence>
<accession>A0ABP9UGV3</accession>
<name>A0ABP9UGV3_9DEIO</name>
<proteinExistence type="predicted"/>
<sequence length="45" mass="5031">MSNHVTRLRLADIPEGLLEVWADGVPDADLDAYAQLLNVEERRAP</sequence>
<organism evidence="1 2">
    <name type="scientific">Deinococcus caeni</name>
    <dbReference type="NCBI Taxonomy" id="569127"/>
    <lineage>
        <taxon>Bacteria</taxon>
        <taxon>Thermotogati</taxon>
        <taxon>Deinococcota</taxon>
        <taxon>Deinococci</taxon>
        <taxon>Deinococcales</taxon>
        <taxon>Deinococcaceae</taxon>
        <taxon>Deinococcus</taxon>
    </lineage>
</organism>
<evidence type="ECO:0000313" key="2">
    <source>
        <dbReference type="Proteomes" id="UP001423409"/>
    </source>
</evidence>
<keyword evidence="2" id="KW-1185">Reference proteome</keyword>
<dbReference type="Proteomes" id="UP001423409">
    <property type="component" value="Unassembled WGS sequence"/>
</dbReference>